<proteinExistence type="predicted"/>
<evidence type="ECO:0000256" key="2">
    <source>
        <dbReference type="ARBA" id="ARBA00022840"/>
    </source>
</evidence>
<dbReference type="InterPro" id="IPR003439">
    <property type="entry name" value="ABC_transporter-like_ATP-bd"/>
</dbReference>
<dbReference type="EMBL" id="CP000852">
    <property type="protein sequence ID" value="ABW02658.1"/>
    <property type="molecule type" value="Genomic_DNA"/>
</dbReference>
<dbReference type="GO" id="GO:0005524">
    <property type="term" value="F:ATP binding"/>
    <property type="evidence" value="ECO:0007669"/>
    <property type="project" value="UniProtKB-KW"/>
</dbReference>
<dbReference type="RefSeq" id="WP_012186877.1">
    <property type="nucleotide sequence ID" value="NC_009954.1"/>
</dbReference>
<keyword evidence="5" id="KW-1185">Reference proteome</keyword>
<dbReference type="STRING" id="397948.Cmaq_1841"/>
<evidence type="ECO:0000313" key="5">
    <source>
        <dbReference type="Proteomes" id="UP000001137"/>
    </source>
</evidence>
<gene>
    <name evidence="4" type="ordered locus">Cmaq_1841</name>
</gene>
<dbReference type="PANTHER" id="PTHR43204:SF1">
    <property type="entry name" value="ABC TRANSPORTER I FAMILY MEMBER 6, CHLOROPLASTIC"/>
    <property type="match status" value="1"/>
</dbReference>
<dbReference type="eggNOG" id="arCOG04236">
    <property type="taxonomic scope" value="Archaea"/>
</dbReference>
<evidence type="ECO:0000256" key="1">
    <source>
        <dbReference type="ARBA" id="ARBA00022741"/>
    </source>
</evidence>
<dbReference type="NCBIfam" id="TIGR01978">
    <property type="entry name" value="sufC"/>
    <property type="match status" value="1"/>
</dbReference>
<keyword evidence="1" id="KW-0547">Nucleotide-binding</keyword>
<dbReference type="PROSITE" id="PS50893">
    <property type="entry name" value="ABC_TRANSPORTER_2"/>
    <property type="match status" value="1"/>
</dbReference>
<dbReference type="GO" id="GO:0016887">
    <property type="term" value="F:ATP hydrolysis activity"/>
    <property type="evidence" value="ECO:0007669"/>
    <property type="project" value="InterPro"/>
</dbReference>
<dbReference type="Gene3D" id="3.40.50.300">
    <property type="entry name" value="P-loop containing nucleotide triphosphate hydrolases"/>
    <property type="match status" value="1"/>
</dbReference>
<evidence type="ECO:0000313" key="4">
    <source>
        <dbReference type="EMBL" id="ABW02658.1"/>
    </source>
</evidence>
<dbReference type="SUPFAM" id="SSF52540">
    <property type="entry name" value="P-loop containing nucleoside triphosphate hydrolases"/>
    <property type="match status" value="1"/>
</dbReference>
<dbReference type="GeneID" id="5709490"/>
<dbReference type="HOGENOM" id="CLU_000604_48_1_2"/>
<dbReference type="InterPro" id="IPR027417">
    <property type="entry name" value="P-loop_NTPase"/>
</dbReference>
<reference evidence="4 5" key="1">
    <citation type="submission" date="2007-10" db="EMBL/GenBank/DDBJ databases">
        <title>Complete sequence of Caldivirga maquilingensis IC-167.</title>
        <authorList>
            <consortium name="US DOE Joint Genome Institute"/>
            <person name="Copeland A."/>
            <person name="Lucas S."/>
            <person name="Lapidus A."/>
            <person name="Barry K."/>
            <person name="Glavina del Rio T."/>
            <person name="Dalin E."/>
            <person name="Tice H."/>
            <person name="Pitluck S."/>
            <person name="Saunders E."/>
            <person name="Brettin T."/>
            <person name="Bruce D."/>
            <person name="Detter J.C."/>
            <person name="Han C."/>
            <person name="Schmutz J."/>
            <person name="Larimer F."/>
            <person name="Land M."/>
            <person name="Hauser L."/>
            <person name="Kyrpides N."/>
            <person name="Ivanova N."/>
            <person name="Biddle J.F."/>
            <person name="Zhang Z."/>
            <person name="Fitz-Gibbon S.T."/>
            <person name="Lowe T.M."/>
            <person name="Saltikov C."/>
            <person name="House C.H."/>
            <person name="Richardson P."/>
        </authorList>
    </citation>
    <scope>NUCLEOTIDE SEQUENCE [LARGE SCALE GENOMIC DNA]</scope>
    <source>
        <strain evidence="5">ATCC 700844 / DSM 13496 / JCM 10307 / IC-167</strain>
    </source>
</reference>
<dbReference type="InterPro" id="IPR010230">
    <property type="entry name" value="FeS-cluster_ATPase_SufC"/>
</dbReference>
<dbReference type="Pfam" id="PF00005">
    <property type="entry name" value="ABC_tran"/>
    <property type="match status" value="1"/>
</dbReference>
<protein>
    <submittedName>
        <fullName evidence="4">ABC transporter related</fullName>
    </submittedName>
</protein>
<name>A8MB29_CALMQ</name>
<feature type="domain" description="ABC transporter" evidence="3">
    <location>
        <begin position="4"/>
        <end position="247"/>
    </location>
</feature>
<dbReference type="OrthoDB" id="18492at2157"/>
<dbReference type="KEGG" id="cma:Cmaq_1841"/>
<dbReference type="InterPro" id="IPR003593">
    <property type="entry name" value="AAA+_ATPase"/>
</dbReference>
<dbReference type="AlphaFoldDB" id="A8MB29"/>
<accession>A8MB29</accession>
<sequence>MAELKVENLTVSVDSKVIIEDVSFNVRSGEVLALMGPNGSGKTTLFMSIAGHPKYNIVKGRVLLDNDDLTTLLPEERVLKGIMVAFQTPIAVPEVRLSTLITAMVNKMNGKKLTDPAPPSLVNNLVKGVQEVGLTPAHLSRGVNHGFSGGEMKRSEVLQLLMVKPKIALIDEPDSGLDVDGIFAVGKALLNLVNSGTGIVLTTHSARILHILKPTRVLVLSKGKIIAEGGLELVEEIEKIGYENFLKVRSR</sequence>
<dbReference type="SMART" id="SM00382">
    <property type="entry name" value="AAA"/>
    <property type="match status" value="1"/>
</dbReference>
<organism evidence="4 5">
    <name type="scientific">Caldivirga maquilingensis (strain ATCC 700844 / DSM 13496 / JCM 10307 / IC-167)</name>
    <dbReference type="NCBI Taxonomy" id="397948"/>
    <lineage>
        <taxon>Archaea</taxon>
        <taxon>Thermoproteota</taxon>
        <taxon>Thermoprotei</taxon>
        <taxon>Thermoproteales</taxon>
        <taxon>Thermoproteaceae</taxon>
        <taxon>Caldivirga</taxon>
    </lineage>
</organism>
<evidence type="ECO:0000259" key="3">
    <source>
        <dbReference type="PROSITE" id="PS50893"/>
    </source>
</evidence>
<dbReference type="PANTHER" id="PTHR43204">
    <property type="entry name" value="ABC TRANSPORTER I FAMILY MEMBER 6, CHLOROPLASTIC"/>
    <property type="match status" value="1"/>
</dbReference>
<keyword evidence="2" id="KW-0067">ATP-binding</keyword>
<dbReference type="Proteomes" id="UP000001137">
    <property type="component" value="Chromosome"/>
</dbReference>